<comment type="caution">
    <text evidence="1">The sequence shown here is derived from an EMBL/GenBank/DDBJ whole genome shotgun (WGS) entry which is preliminary data.</text>
</comment>
<evidence type="ECO:0000313" key="1">
    <source>
        <dbReference type="EMBL" id="KAF9497286.1"/>
    </source>
</evidence>
<accession>A0A9P6D8S3</accession>
<dbReference type="AlphaFoldDB" id="A0A9P6D8S3"/>
<protein>
    <submittedName>
        <fullName evidence="1">Uncharacterized protein</fullName>
    </submittedName>
</protein>
<dbReference type="Proteomes" id="UP000807025">
    <property type="component" value="Unassembled WGS sequence"/>
</dbReference>
<sequence length="61" mass="6624">LDLNKGLIMELANLTTNKTLSLACSIKASIGKLDFYLQIQVVKSAPYNILLGCPFHCLLSA</sequence>
<feature type="non-terminal residue" evidence="1">
    <location>
        <position position="61"/>
    </location>
</feature>
<gene>
    <name evidence="1" type="ORF">BDN71DRAFT_1354770</name>
</gene>
<name>A0A9P6D8S3_PLEER</name>
<proteinExistence type="predicted"/>
<dbReference type="EMBL" id="MU154545">
    <property type="protein sequence ID" value="KAF9497286.1"/>
    <property type="molecule type" value="Genomic_DNA"/>
</dbReference>
<keyword evidence="2" id="KW-1185">Reference proteome</keyword>
<feature type="non-terminal residue" evidence="1">
    <location>
        <position position="1"/>
    </location>
</feature>
<dbReference type="OrthoDB" id="5596707at2759"/>
<evidence type="ECO:0000313" key="2">
    <source>
        <dbReference type="Proteomes" id="UP000807025"/>
    </source>
</evidence>
<organism evidence="1 2">
    <name type="scientific">Pleurotus eryngii</name>
    <name type="common">Boletus of the steppes</name>
    <dbReference type="NCBI Taxonomy" id="5323"/>
    <lineage>
        <taxon>Eukaryota</taxon>
        <taxon>Fungi</taxon>
        <taxon>Dikarya</taxon>
        <taxon>Basidiomycota</taxon>
        <taxon>Agaricomycotina</taxon>
        <taxon>Agaricomycetes</taxon>
        <taxon>Agaricomycetidae</taxon>
        <taxon>Agaricales</taxon>
        <taxon>Pleurotineae</taxon>
        <taxon>Pleurotaceae</taxon>
        <taxon>Pleurotus</taxon>
    </lineage>
</organism>
<reference evidence="1" key="1">
    <citation type="submission" date="2020-11" db="EMBL/GenBank/DDBJ databases">
        <authorList>
            <consortium name="DOE Joint Genome Institute"/>
            <person name="Ahrendt S."/>
            <person name="Riley R."/>
            <person name="Andreopoulos W."/>
            <person name="Labutti K."/>
            <person name="Pangilinan J."/>
            <person name="Ruiz-Duenas F.J."/>
            <person name="Barrasa J.M."/>
            <person name="Sanchez-Garcia M."/>
            <person name="Camarero S."/>
            <person name="Miyauchi S."/>
            <person name="Serrano A."/>
            <person name="Linde D."/>
            <person name="Babiker R."/>
            <person name="Drula E."/>
            <person name="Ayuso-Fernandez I."/>
            <person name="Pacheco R."/>
            <person name="Padilla G."/>
            <person name="Ferreira P."/>
            <person name="Barriuso J."/>
            <person name="Kellner H."/>
            <person name="Castanera R."/>
            <person name="Alfaro M."/>
            <person name="Ramirez L."/>
            <person name="Pisabarro A.G."/>
            <person name="Kuo A."/>
            <person name="Tritt A."/>
            <person name="Lipzen A."/>
            <person name="He G."/>
            <person name="Yan M."/>
            <person name="Ng V."/>
            <person name="Cullen D."/>
            <person name="Martin F."/>
            <person name="Rosso M.-N."/>
            <person name="Henrissat B."/>
            <person name="Hibbett D."/>
            <person name="Martinez A.T."/>
            <person name="Grigoriev I.V."/>
        </authorList>
    </citation>
    <scope>NUCLEOTIDE SEQUENCE</scope>
    <source>
        <strain evidence="1">ATCC 90797</strain>
    </source>
</reference>